<dbReference type="RefSeq" id="XP_001803148.1">
    <property type="nucleotide sequence ID" value="XM_001803096.1"/>
</dbReference>
<sequence length="350" mass="40056">MEENTLSLRQPITNLLALPREIQDVIIAHLDLGQPSSERRFCCMPDRTLLDLSYTCKTLRTAGMPAIYKHINFIAWEMNVDHPFHRTAALLRTLSSSDHLRRCIQTLEIRRLDPADRTAEQLLEHTPRLASLSYCYYIDFYHEGDPLPINTKRLLSALGHVQGTLRHLTIGYKARTKYHGLSNRQRPPILHSPCSFRHFAVVEHLVIPLDVLLGWDVEQAPPLADVLPPSLVSLNFERGAQHGFQDPTEHDPLYAVLKPFVEGGEWKSHTPRLKRVSGDIRVGDPVAGGYRELYRRSKAVEKLLNDNGLDYPEDVEQLLANNFLLPQGEWRGGRKAFTKRLMWENLGLEK</sequence>
<reference evidence="2" key="1">
    <citation type="journal article" date="2021" name="BMC Genomics">
        <title>Chromosome-level genome assembly and manually-curated proteome of model necrotroph Parastagonospora nodorum Sn15 reveals a genome-wide trove of candidate effector homologs, and redundancy of virulence-related functions within an accessory chromosome.</title>
        <authorList>
            <person name="Bertazzoni S."/>
            <person name="Jones D.A.B."/>
            <person name="Phan H.T."/>
            <person name="Tan K.-C."/>
            <person name="Hane J.K."/>
        </authorList>
    </citation>
    <scope>NUCLEOTIDE SEQUENCE [LARGE SCALE GENOMIC DNA]</scope>
    <source>
        <strain evidence="2">SN15 / ATCC MYA-4574 / FGSC 10173)</strain>
    </source>
</reference>
<evidence type="ECO:0000313" key="2">
    <source>
        <dbReference type="Proteomes" id="UP000663193"/>
    </source>
</evidence>
<evidence type="ECO:0000313" key="1">
    <source>
        <dbReference type="EMBL" id="QRD04199.1"/>
    </source>
</evidence>
<protein>
    <submittedName>
        <fullName evidence="1">Uncharacterized protein</fullName>
    </submittedName>
</protein>
<organism evidence="1 2">
    <name type="scientific">Phaeosphaeria nodorum (strain SN15 / ATCC MYA-4574 / FGSC 10173)</name>
    <name type="common">Glume blotch fungus</name>
    <name type="synonym">Parastagonospora nodorum</name>
    <dbReference type="NCBI Taxonomy" id="321614"/>
    <lineage>
        <taxon>Eukaryota</taxon>
        <taxon>Fungi</taxon>
        <taxon>Dikarya</taxon>
        <taxon>Ascomycota</taxon>
        <taxon>Pezizomycotina</taxon>
        <taxon>Dothideomycetes</taxon>
        <taxon>Pleosporomycetidae</taxon>
        <taxon>Pleosporales</taxon>
        <taxon>Pleosporineae</taxon>
        <taxon>Phaeosphaeriaceae</taxon>
        <taxon>Parastagonospora</taxon>
    </lineage>
</organism>
<dbReference type="Proteomes" id="UP000663193">
    <property type="component" value="Chromosome 16"/>
</dbReference>
<gene>
    <name evidence="1" type="ORF">JI435_129320</name>
</gene>
<dbReference type="EMBL" id="CP069038">
    <property type="protein sequence ID" value="QRD04199.1"/>
    <property type="molecule type" value="Genomic_DNA"/>
</dbReference>
<dbReference type="KEGG" id="pno:SNOG_12932"/>
<dbReference type="AlphaFoldDB" id="A0A7U2FFB2"/>
<dbReference type="OrthoDB" id="3798418at2759"/>
<keyword evidence="2" id="KW-1185">Reference proteome</keyword>
<name>A0A7U2FFB2_PHANO</name>
<dbReference type="VEuPathDB" id="FungiDB:JI435_129320"/>
<accession>A0A7U2FFB2</accession>
<proteinExistence type="predicted"/>